<proteinExistence type="predicted"/>
<organism evidence="1">
    <name type="scientific">Anguilla anguilla</name>
    <name type="common">European freshwater eel</name>
    <name type="synonym">Muraena anguilla</name>
    <dbReference type="NCBI Taxonomy" id="7936"/>
    <lineage>
        <taxon>Eukaryota</taxon>
        <taxon>Metazoa</taxon>
        <taxon>Chordata</taxon>
        <taxon>Craniata</taxon>
        <taxon>Vertebrata</taxon>
        <taxon>Euteleostomi</taxon>
        <taxon>Actinopterygii</taxon>
        <taxon>Neopterygii</taxon>
        <taxon>Teleostei</taxon>
        <taxon>Anguilliformes</taxon>
        <taxon>Anguillidae</taxon>
        <taxon>Anguilla</taxon>
    </lineage>
</organism>
<evidence type="ECO:0000313" key="1">
    <source>
        <dbReference type="EMBL" id="JAH83542.1"/>
    </source>
</evidence>
<reference evidence="1" key="2">
    <citation type="journal article" date="2015" name="Fish Shellfish Immunol.">
        <title>Early steps in the European eel (Anguilla anguilla)-Vibrio vulnificus interaction in the gills: Role of the RtxA13 toxin.</title>
        <authorList>
            <person name="Callol A."/>
            <person name="Pajuelo D."/>
            <person name="Ebbesson L."/>
            <person name="Teles M."/>
            <person name="MacKenzie S."/>
            <person name="Amaro C."/>
        </authorList>
    </citation>
    <scope>NUCLEOTIDE SEQUENCE</scope>
</reference>
<accession>A0A0E9VZL5</accession>
<protein>
    <submittedName>
        <fullName evidence="1">Uncharacterized protein</fullName>
    </submittedName>
</protein>
<sequence length="28" mass="2952">MGWGGGGGSKISTLPKSPEKSIFLKLKF</sequence>
<dbReference type="AlphaFoldDB" id="A0A0E9VZL5"/>
<name>A0A0E9VZL5_ANGAN</name>
<reference evidence="1" key="1">
    <citation type="submission" date="2014-11" db="EMBL/GenBank/DDBJ databases">
        <authorList>
            <person name="Amaro Gonzalez C."/>
        </authorList>
    </citation>
    <scope>NUCLEOTIDE SEQUENCE</scope>
</reference>
<dbReference type="EMBL" id="GBXM01025035">
    <property type="protein sequence ID" value="JAH83542.1"/>
    <property type="molecule type" value="Transcribed_RNA"/>
</dbReference>